<dbReference type="InterPro" id="IPR013264">
    <property type="entry name" value="DNAG_N"/>
</dbReference>
<dbReference type="SUPFAM" id="SSF56731">
    <property type="entry name" value="DNA primase core"/>
    <property type="match status" value="1"/>
</dbReference>
<comment type="caution">
    <text evidence="16">The sequence shown here is derived from an EMBL/GenBank/DDBJ whole genome shotgun (WGS) entry which is preliminary data.</text>
</comment>
<dbReference type="Gene3D" id="3.90.580.10">
    <property type="entry name" value="Zinc finger, CHC2-type domain"/>
    <property type="match status" value="1"/>
</dbReference>
<dbReference type="GO" id="GO:1990077">
    <property type="term" value="C:primosome complex"/>
    <property type="evidence" value="ECO:0007669"/>
    <property type="project" value="UniProtKB-KW"/>
</dbReference>
<dbReference type="InterPro" id="IPR030846">
    <property type="entry name" value="DnaG_bac"/>
</dbReference>
<dbReference type="GO" id="GO:0006269">
    <property type="term" value="P:DNA replication, synthesis of primer"/>
    <property type="evidence" value="ECO:0007669"/>
    <property type="project" value="UniProtKB-UniRule"/>
</dbReference>
<dbReference type="InterPro" id="IPR050219">
    <property type="entry name" value="DnaG_primase"/>
</dbReference>
<dbReference type="Pfam" id="PF01807">
    <property type="entry name" value="Zn_ribbon_DnaG"/>
    <property type="match status" value="1"/>
</dbReference>
<evidence type="ECO:0000256" key="2">
    <source>
        <dbReference type="ARBA" id="ARBA00022515"/>
    </source>
</evidence>
<dbReference type="PIRSF" id="PIRSF002811">
    <property type="entry name" value="DnaG"/>
    <property type="match status" value="1"/>
</dbReference>
<dbReference type="Pfam" id="PF08275">
    <property type="entry name" value="DNAG_N"/>
    <property type="match status" value="1"/>
</dbReference>
<evidence type="ECO:0000256" key="9">
    <source>
        <dbReference type="ARBA" id="ARBA00022842"/>
    </source>
</evidence>
<dbReference type="STRING" id="1234409.C683_0759"/>
<dbReference type="SMART" id="SM00400">
    <property type="entry name" value="ZnF_CHCC"/>
    <property type="match status" value="1"/>
</dbReference>
<evidence type="ECO:0000256" key="4">
    <source>
        <dbReference type="ARBA" id="ARBA00022695"/>
    </source>
</evidence>
<dbReference type="eggNOG" id="COG0358">
    <property type="taxonomic scope" value="Bacteria"/>
</dbReference>
<keyword evidence="8 12" id="KW-0862">Zinc</keyword>
<dbReference type="GO" id="GO:0005737">
    <property type="term" value="C:cytoplasm"/>
    <property type="evidence" value="ECO:0007669"/>
    <property type="project" value="TreeGrafter"/>
</dbReference>
<dbReference type="Gene3D" id="1.10.860.10">
    <property type="entry name" value="DNAb Helicase, Chain A"/>
    <property type="match status" value="1"/>
</dbReference>
<keyword evidence="6 12" id="KW-0479">Metal-binding</keyword>
<dbReference type="InterPro" id="IPR006171">
    <property type="entry name" value="TOPRIM_dom"/>
</dbReference>
<dbReference type="Gene3D" id="3.90.980.10">
    <property type="entry name" value="DNA primase, catalytic core, N-terminal domain"/>
    <property type="match status" value="1"/>
</dbReference>
<evidence type="ECO:0000256" key="14">
    <source>
        <dbReference type="PIRSR" id="PIRSR002811-1"/>
    </source>
</evidence>
<comment type="catalytic activity">
    <reaction evidence="12">
        <text>ssDNA + n NTP = ssDNA/pppN(pN)n-1 hybrid + (n-1) diphosphate.</text>
        <dbReference type="EC" id="2.7.7.101"/>
    </reaction>
</comment>
<dbReference type="FunFam" id="3.90.580.10:FF:000001">
    <property type="entry name" value="DNA primase"/>
    <property type="match status" value="1"/>
</dbReference>
<dbReference type="EC" id="2.7.7.101" evidence="12"/>
<evidence type="ECO:0000256" key="1">
    <source>
        <dbReference type="ARBA" id="ARBA00022478"/>
    </source>
</evidence>
<evidence type="ECO:0000256" key="11">
    <source>
        <dbReference type="ARBA" id="ARBA00023163"/>
    </source>
</evidence>
<accession>K8ZLJ0</accession>
<evidence type="ECO:0000256" key="6">
    <source>
        <dbReference type="ARBA" id="ARBA00022723"/>
    </source>
</evidence>
<evidence type="ECO:0000256" key="5">
    <source>
        <dbReference type="ARBA" id="ARBA00022705"/>
    </source>
</evidence>
<dbReference type="GO" id="GO:0008270">
    <property type="term" value="F:zinc ion binding"/>
    <property type="evidence" value="ECO:0007669"/>
    <property type="project" value="UniProtKB-UniRule"/>
</dbReference>
<evidence type="ECO:0000313" key="17">
    <source>
        <dbReference type="Proteomes" id="UP000016057"/>
    </source>
</evidence>
<keyword evidence="9" id="KW-0460">Magnesium</keyword>
<gene>
    <name evidence="12" type="primary">dnaG</name>
    <name evidence="16" type="ORF">C683_0759</name>
</gene>
<organism evidence="16 17">
    <name type="scientific">Catellicoccus marimammalium M35/04/3</name>
    <dbReference type="NCBI Taxonomy" id="1234409"/>
    <lineage>
        <taxon>Bacteria</taxon>
        <taxon>Bacillati</taxon>
        <taxon>Bacillota</taxon>
        <taxon>Bacilli</taxon>
        <taxon>Lactobacillales</taxon>
        <taxon>Enterococcaceae</taxon>
        <taxon>Catellicoccus</taxon>
    </lineage>
</organism>
<dbReference type="PANTHER" id="PTHR30313">
    <property type="entry name" value="DNA PRIMASE"/>
    <property type="match status" value="1"/>
</dbReference>
<name>K8ZLJ0_9ENTE</name>
<reference evidence="16 17" key="1">
    <citation type="journal article" date="2013" name="Genome Announc.">
        <title>Draft Genome Sequence of Catellicoccus marimammalium, a Novel Species Commonly Found in Gull Feces.</title>
        <authorList>
            <person name="Weigand M.R."/>
            <person name="Ryu H."/>
            <person name="Bozcek L."/>
            <person name="Konstantinidis K.T."/>
            <person name="Santo Domingo J.W."/>
        </authorList>
    </citation>
    <scope>NUCLEOTIDE SEQUENCE [LARGE SCALE GENOMIC DNA]</scope>
    <source>
        <strain evidence="16 17">M35/04/3</strain>
    </source>
</reference>
<dbReference type="NCBIfam" id="TIGR01391">
    <property type="entry name" value="dnaG"/>
    <property type="match status" value="1"/>
</dbReference>
<dbReference type="Proteomes" id="UP000016057">
    <property type="component" value="Unassembled WGS sequence"/>
</dbReference>
<dbReference type="Gene3D" id="3.40.1360.10">
    <property type="match status" value="1"/>
</dbReference>
<dbReference type="InterPro" id="IPR019475">
    <property type="entry name" value="DNA_primase_DnaB-bd"/>
</dbReference>
<dbReference type="SUPFAM" id="SSF57783">
    <property type="entry name" value="Zinc beta-ribbon"/>
    <property type="match status" value="1"/>
</dbReference>
<keyword evidence="7 12" id="KW-0863">Zinc-finger</keyword>
<evidence type="ECO:0000259" key="15">
    <source>
        <dbReference type="PROSITE" id="PS50880"/>
    </source>
</evidence>
<dbReference type="RefSeq" id="WP_009490185.1">
    <property type="nucleotide sequence ID" value="NZ_AMYT01000017.1"/>
</dbReference>
<dbReference type="InterPro" id="IPR036977">
    <property type="entry name" value="DNA_primase_Znf_CHC2"/>
</dbReference>
<keyword evidence="4 12" id="KW-0548">Nucleotidyltransferase</keyword>
<keyword evidence="5 12" id="KW-0235">DNA replication</keyword>
<keyword evidence="1 12" id="KW-0240">DNA-directed RNA polymerase</keyword>
<dbReference type="GO" id="GO:0003899">
    <property type="term" value="F:DNA-directed RNA polymerase activity"/>
    <property type="evidence" value="ECO:0007669"/>
    <property type="project" value="UniProtKB-UniRule"/>
</dbReference>
<comment type="function">
    <text evidence="12 13">RNA polymerase that catalyzes the synthesis of short RNA molecules used as primers for DNA polymerase during DNA replication.</text>
</comment>
<dbReference type="GO" id="GO:0000428">
    <property type="term" value="C:DNA-directed RNA polymerase complex"/>
    <property type="evidence" value="ECO:0007669"/>
    <property type="project" value="UniProtKB-KW"/>
</dbReference>
<evidence type="ECO:0000313" key="16">
    <source>
        <dbReference type="EMBL" id="EKU27428.1"/>
    </source>
</evidence>
<dbReference type="HAMAP" id="MF_00974">
    <property type="entry name" value="DNA_primase_DnaG"/>
    <property type="match status" value="1"/>
</dbReference>
<evidence type="ECO:0000256" key="3">
    <source>
        <dbReference type="ARBA" id="ARBA00022679"/>
    </source>
</evidence>
<dbReference type="GO" id="GO:0003677">
    <property type="term" value="F:DNA binding"/>
    <property type="evidence" value="ECO:0007669"/>
    <property type="project" value="UniProtKB-KW"/>
</dbReference>
<evidence type="ECO:0000256" key="13">
    <source>
        <dbReference type="PIRNR" id="PIRNR002811"/>
    </source>
</evidence>
<keyword evidence="3 12" id="KW-0808">Transferase</keyword>
<evidence type="ECO:0000256" key="7">
    <source>
        <dbReference type="ARBA" id="ARBA00022771"/>
    </source>
</evidence>
<evidence type="ECO:0000256" key="12">
    <source>
        <dbReference type="HAMAP-Rule" id="MF_00974"/>
    </source>
</evidence>
<dbReference type="InterPro" id="IPR037068">
    <property type="entry name" value="DNA_primase_core_N_sf"/>
</dbReference>
<dbReference type="PATRIC" id="fig|1234409.3.peg.710"/>
<dbReference type="InterPro" id="IPR016136">
    <property type="entry name" value="DNA_helicase_N/primase_C"/>
</dbReference>
<dbReference type="CDD" id="cd03364">
    <property type="entry name" value="TOPRIM_DnaG_primases"/>
    <property type="match status" value="1"/>
</dbReference>
<proteinExistence type="inferred from homology"/>
<dbReference type="InterPro" id="IPR002694">
    <property type="entry name" value="Znf_CHC2"/>
</dbReference>
<dbReference type="AlphaFoldDB" id="K8ZLJ0"/>
<keyword evidence="2 12" id="KW-0639">Primosome</keyword>
<dbReference type="PROSITE" id="PS50880">
    <property type="entry name" value="TOPRIM"/>
    <property type="match status" value="1"/>
</dbReference>
<dbReference type="InterPro" id="IPR006295">
    <property type="entry name" value="DNA_primase_DnaG"/>
</dbReference>
<keyword evidence="17" id="KW-1185">Reference proteome</keyword>
<dbReference type="OrthoDB" id="9803773at2"/>
<sequence length="613" mass="72171">MVYIPPEKVEEIQAKSNIVEYIGQYVPLKKTGSDYSGLCPFHHEKTPSFHVSEEKQVFHCFGCGKKGNLFQFIQQYQHVGFLEAVQEAAHFIHEPLETTTTVTHHSSQFSQRTKFYDWHQKAAEIYHYVLMHTKEGRVAREYLQQRGIDTKTMEHFQLGYAPKLQGNDFLFPLLKNEESKESDYEDSGLFQMDRSGNYHDRFFDRLMIPLLDLQQHVVGFSGRSIHPELEPKYLNTNETLIFKKSELLFHYQEAKSSLRPESPLLLMEGYMDVMQAWQQGIPQAIASMGTSLSATQIQAIQKCGDTLILCFDGDRAGWNATYKALDQLWGKIKELRVAIFPENLDPDEFLREKGKEAFEHFLQTQTLSAFSFLLQYFKKDLNLQQTKSKLQYIEEILQFLAPRTDRLEAELYLQRLSAELQIDETLLQQKFLSYQRKEIISKPTKKRYNNRETISFPKQNKNHVTLSIQEKGKWQNKQKEIAMKCLLQRAFYFPKVRDYLSEKEFYFADSKYAQLYTFMEMFFQHYESHNIELFLSYLPTEEMKTLFSDVLAQPLNSDWQYEEIDDYLACLTENDLQALIREKQFAMNEAKEKGDTAQMKQLSLEIIHLLRQQ</sequence>
<keyword evidence="11 12" id="KW-0804">Transcription</keyword>
<comment type="subunit">
    <text evidence="12">Monomer. Interacts with DnaB.</text>
</comment>
<dbReference type="Pfam" id="PF10410">
    <property type="entry name" value="DnaB_bind"/>
    <property type="match status" value="1"/>
</dbReference>
<protein>
    <recommendedName>
        <fullName evidence="12 13">DNA primase</fullName>
        <ecNumber evidence="12">2.7.7.101</ecNumber>
    </recommendedName>
</protein>
<feature type="domain" description="Toprim" evidence="15">
    <location>
        <begin position="262"/>
        <end position="347"/>
    </location>
</feature>
<dbReference type="EMBL" id="AMYT01000017">
    <property type="protein sequence ID" value="EKU27428.1"/>
    <property type="molecule type" value="Genomic_DNA"/>
</dbReference>
<comment type="domain">
    <text evidence="12">Contains an N-terminal zinc-binding domain, a central core domain that contains the primase activity, and a C-terminal DnaB-binding domain.</text>
</comment>
<feature type="zinc finger region" description="CHC2-type" evidence="12 14">
    <location>
        <begin position="39"/>
        <end position="63"/>
    </location>
</feature>
<evidence type="ECO:0000256" key="10">
    <source>
        <dbReference type="ARBA" id="ARBA00023125"/>
    </source>
</evidence>
<dbReference type="Pfam" id="PF13155">
    <property type="entry name" value="Toprim_2"/>
    <property type="match status" value="1"/>
</dbReference>
<evidence type="ECO:0000256" key="8">
    <source>
        <dbReference type="ARBA" id="ARBA00022833"/>
    </source>
</evidence>
<dbReference type="SMART" id="SM00493">
    <property type="entry name" value="TOPRIM"/>
    <property type="match status" value="1"/>
</dbReference>
<keyword evidence="10 12" id="KW-0238">DNA-binding</keyword>
<comment type="cofactor">
    <cofactor evidence="12 13 14">
        <name>Zn(2+)</name>
        <dbReference type="ChEBI" id="CHEBI:29105"/>
    </cofactor>
    <text evidence="12 13 14">Binds 1 zinc ion per monomer.</text>
</comment>
<dbReference type="InterPro" id="IPR034151">
    <property type="entry name" value="TOPRIM_DnaG_bac"/>
</dbReference>
<comment type="similarity">
    <text evidence="12 13">Belongs to the DnaG primase family.</text>
</comment>
<dbReference type="PANTHER" id="PTHR30313:SF2">
    <property type="entry name" value="DNA PRIMASE"/>
    <property type="match status" value="1"/>
</dbReference>